<evidence type="ECO:0000313" key="19">
    <source>
        <dbReference type="EMBL" id="KIY67215.1"/>
    </source>
</evidence>
<evidence type="ECO:0000256" key="2">
    <source>
        <dbReference type="ARBA" id="ARBA00004613"/>
    </source>
</evidence>
<comment type="subcellular location">
    <subcellularLocation>
        <location evidence="2">Secreted</location>
    </subcellularLocation>
</comment>
<dbReference type="InterPro" id="IPR049892">
    <property type="entry name" value="AA9"/>
</dbReference>
<protein>
    <recommendedName>
        <fullName evidence="15">lytic cellulose monooxygenase (C4-dehydrogenating)</fullName>
        <ecNumber evidence="15">1.14.99.56</ecNumber>
    </recommendedName>
</protein>
<evidence type="ECO:0000256" key="17">
    <source>
        <dbReference type="SAM" id="SignalP"/>
    </source>
</evidence>
<dbReference type="Proteomes" id="UP000054007">
    <property type="component" value="Unassembled WGS sequence"/>
</dbReference>
<gene>
    <name evidence="19" type="ORF">CYLTODRAFT_454626</name>
</gene>
<feature type="compositionally biased region" description="Low complexity" evidence="16">
    <location>
        <begin position="276"/>
        <end position="342"/>
    </location>
</feature>
<comment type="similarity">
    <text evidence="13">Belongs to the polysaccharide monooxygenase AA9 family.</text>
</comment>
<keyword evidence="7" id="KW-0560">Oxidoreductase</keyword>
<dbReference type="GO" id="GO:0005576">
    <property type="term" value="C:extracellular region"/>
    <property type="evidence" value="ECO:0007669"/>
    <property type="project" value="UniProtKB-SubCell"/>
</dbReference>
<dbReference type="InterPro" id="IPR005103">
    <property type="entry name" value="AA9_LPMO"/>
</dbReference>
<dbReference type="PANTHER" id="PTHR33353:SF10">
    <property type="entry name" value="ENDO-BETA-1,4-GLUCANASE D"/>
    <property type="match status" value="1"/>
</dbReference>
<evidence type="ECO:0000256" key="11">
    <source>
        <dbReference type="ARBA" id="ARBA00023277"/>
    </source>
</evidence>
<evidence type="ECO:0000256" key="14">
    <source>
        <dbReference type="ARBA" id="ARBA00045077"/>
    </source>
</evidence>
<evidence type="ECO:0000256" key="12">
    <source>
        <dbReference type="ARBA" id="ARBA00023326"/>
    </source>
</evidence>
<feature type="signal peptide" evidence="17">
    <location>
        <begin position="1"/>
        <end position="17"/>
    </location>
</feature>
<evidence type="ECO:0000256" key="7">
    <source>
        <dbReference type="ARBA" id="ARBA00023002"/>
    </source>
</evidence>
<comment type="catalytic activity">
    <reaction evidence="14">
        <text>[(1-&gt;4)-beta-D-glucosyl]n+m + reduced acceptor + O2 = 4-dehydro-beta-D-glucosyl-[(1-&gt;4)-beta-D-glucosyl]n-1 + [(1-&gt;4)-beta-D-glucosyl]m + acceptor + H2O.</text>
        <dbReference type="EC" id="1.14.99.56"/>
    </reaction>
</comment>
<dbReference type="EC" id="1.14.99.56" evidence="15"/>
<keyword evidence="12" id="KW-0624">Polysaccharide degradation</keyword>
<dbReference type="PANTHER" id="PTHR33353">
    <property type="entry name" value="PUTATIVE (AFU_ORTHOLOGUE AFUA_1G12560)-RELATED"/>
    <property type="match status" value="1"/>
</dbReference>
<keyword evidence="4" id="KW-0479">Metal-binding</keyword>
<accession>A0A0D7BAH8</accession>
<proteinExistence type="inferred from homology"/>
<evidence type="ECO:0000256" key="6">
    <source>
        <dbReference type="ARBA" id="ARBA00023001"/>
    </source>
</evidence>
<feature type="compositionally biased region" description="Basic residues" evidence="16">
    <location>
        <begin position="360"/>
        <end position="369"/>
    </location>
</feature>
<keyword evidence="8" id="KW-0186">Copper</keyword>
<evidence type="ECO:0000256" key="13">
    <source>
        <dbReference type="ARBA" id="ARBA00044502"/>
    </source>
</evidence>
<dbReference type="OrthoDB" id="4849160at2759"/>
<feature type="domain" description="Auxiliary Activity family 9 catalytic" evidence="18">
    <location>
        <begin position="70"/>
        <end position="253"/>
    </location>
</feature>
<evidence type="ECO:0000256" key="3">
    <source>
        <dbReference type="ARBA" id="ARBA00022525"/>
    </source>
</evidence>
<dbReference type="EMBL" id="KN880531">
    <property type="protein sequence ID" value="KIY67215.1"/>
    <property type="molecule type" value="Genomic_DNA"/>
</dbReference>
<keyword evidence="6" id="KW-0136">Cellulose degradation</keyword>
<keyword evidence="20" id="KW-1185">Reference proteome</keyword>
<evidence type="ECO:0000256" key="5">
    <source>
        <dbReference type="ARBA" id="ARBA00022729"/>
    </source>
</evidence>
<keyword evidence="9 19" id="KW-0503">Monooxygenase</keyword>
<reference evidence="19 20" key="1">
    <citation type="journal article" date="2015" name="Fungal Genet. Biol.">
        <title>Evolution of novel wood decay mechanisms in Agaricales revealed by the genome sequences of Fistulina hepatica and Cylindrobasidium torrendii.</title>
        <authorList>
            <person name="Floudas D."/>
            <person name="Held B.W."/>
            <person name="Riley R."/>
            <person name="Nagy L.G."/>
            <person name="Koehler G."/>
            <person name="Ransdell A.S."/>
            <person name="Younus H."/>
            <person name="Chow J."/>
            <person name="Chiniquy J."/>
            <person name="Lipzen A."/>
            <person name="Tritt A."/>
            <person name="Sun H."/>
            <person name="Haridas S."/>
            <person name="LaButti K."/>
            <person name="Ohm R.A."/>
            <person name="Kues U."/>
            <person name="Blanchette R.A."/>
            <person name="Grigoriev I.V."/>
            <person name="Minto R.E."/>
            <person name="Hibbett D.S."/>
        </authorList>
    </citation>
    <scope>NUCLEOTIDE SEQUENCE [LARGE SCALE GENOMIC DNA]</scope>
    <source>
        <strain evidence="19 20">FP15055 ss-10</strain>
    </source>
</reference>
<keyword evidence="3" id="KW-0964">Secreted</keyword>
<evidence type="ECO:0000256" key="15">
    <source>
        <dbReference type="ARBA" id="ARBA00047174"/>
    </source>
</evidence>
<evidence type="ECO:0000256" key="1">
    <source>
        <dbReference type="ARBA" id="ARBA00001973"/>
    </source>
</evidence>
<feature type="region of interest" description="Disordered" evidence="16">
    <location>
        <begin position="276"/>
        <end position="369"/>
    </location>
</feature>
<evidence type="ECO:0000259" key="18">
    <source>
        <dbReference type="Pfam" id="PF03443"/>
    </source>
</evidence>
<dbReference type="GO" id="GO:0004497">
    <property type="term" value="F:monooxygenase activity"/>
    <property type="evidence" value="ECO:0007669"/>
    <property type="project" value="UniProtKB-KW"/>
</dbReference>
<dbReference type="GO" id="GO:0030245">
    <property type="term" value="P:cellulose catabolic process"/>
    <property type="evidence" value="ECO:0007669"/>
    <property type="project" value="UniProtKB-KW"/>
</dbReference>
<keyword evidence="5 17" id="KW-0732">Signal</keyword>
<sequence>MSLPIAVLAALVPFVAAHGNIVGAGPSDNVQAAPSLYGGNFDGTPFTRMFYPDEGGRPWLGIGDLGDAWSMGCEAQMGPSSFMKVAAGSSFAIQWEGASAELDYESSYKSADAKYPFVHCQGTVAVDMAAADANANPAELEWTRIVYDGLDPNSYVSDELRGACSKSGAETYRGNNKWGIAKMVEQGSTVYFDIPGDLAAGKYIVRNELASLHAGAYKPQLYVGCVGVEVTGSGTSSLGQGTNAGALYSGNGALASLEINAGSFSFNGDGPSVSGLVSGGSKSTGSSNNSNNNNNNSSGSDSSSGNSDNGKAAEPTSTPAAALAASPTPSAEGSSEGGDSSATCRRRRRRGIASRDVASHKRSTFPHAH</sequence>
<keyword evidence="10" id="KW-1015">Disulfide bond</keyword>
<evidence type="ECO:0000256" key="8">
    <source>
        <dbReference type="ARBA" id="ARBA00023008"/>
    </source>
</evidence>
<dbReference type="AlphaFoldDB" id="A0A0D7BAH8"/>
<keyword evidence="11" id="KW-0119">Carbohydrate metabolism</keyword>
<evidence type="ECO:0000256" key="10">
    <source>
        <dbReference type="ARBA" id="ARBA00023157"/>
    </source>
</evidence>
<evidence type="ECO:0000256" key="4">
    <source>
        <dbReference type="ARBA" id="ARBA00022723"/>
    </source>
</evidence>
<evidence type="ECO:0000256" key="16">
    <source>
        <dbReference type="SAM" id="MobiDB-lite"/>
    </source>
</evidence>
<name>A0A0D7BAH8_9AGAR</name>
<dbReference type="Pfam" id="PF03443">
    <property type="entry name" value="AA9"/>
    <property type="match status" value="1"/>
</dbReference>
<dbReference type="GO" id="GO:0046872">
    <property type="term" value="F:metal ion binding"/>
    <property type="evidence" value="ECO:0007669"/>
    <property type="project" value="UniProtKB-KW"/>
</dbReference>
<dbReference type="Gene3D" id="2.70.50.70">
    <property type="match status" value="1"/>
</dbReference>
<comment type="cofactor">
    <cofactor evidence="1">
        <name>Cu(2+)</name>
        <dbReference type="ChEBI" id="CHEBI:29036"/>
    </cofactor>
</comment>
<evidence type="ECO:0000313" key="20">
    <source>
        <dbReference type="Proteomes" id="UP000054007"/>
    </source>
</evidence>
<organism evidence="19 20">
    <name type="scientific">Cylindrobasidium torrendii FP15055 ss-10</name>
    <dbReference type="NCBI Taxonomy" id="1314674"/>
    <lineage>
        <taxon>Eukaryota</taxon>
        <taxon>Fungi</taxon>
        <taxon>Dikarya</taxon>
        <taxon>Basidiomycota</taxon>
        <taxon>Agaricomycotina</taxon>
        <taxon>Agaricomycetes</taxon>
        <taxon>Agaricomycetidae</taxon>
        <taxon>Agaricales</taxon>
        <taxon>Marasmiineae</taxon>
        <taxon>Physalacriaceae</taxon>
        <taxon>Cylindrobasidium</taxon>
    </lineage>
</organism>
<evidence type="ECO:0000256" key="9">
    <source>
        <dbReference type="ARBA" id="ARBA00023033"/>
    </source>
</evidence>
<feature type="chain" id="PRO_5002317014" description="lytic cellulose monooxygenase (C4-dehydrogenating)" evidence="17">
    <location>
        <begin position="18"/>
        <end position="369"/>
    </location>
</feature>